<evidence type="ECO:0000313" key="9">
    <source>
        <dbReference type="Proteomes" id="UP000034164"/>
    </source>
</evidence>
<sequence length="665" mass="74859">MEAKSRLEEKRKTTYSERTHTTLMDPSEPAPLSKTCQNCADTKVRCSRNNPPPCDRCHRLGKECVYRKARRRFNGIKKDVRIEALEAKINELLSKDNNTPSPNSQSGTSGTSPTQELEPTKGRLSAASYERPSPAPFYTSSPHGFPDTVNDIVDSGLISLQTANSLLEKFKTTMTPHFPFVVVAPQVTAERLRLEKPFLFMAIMAAASCEMMPLQRRLGRMVAQTVSSRVILAGEVSFDLLQGLLVHLAWCQYHSRPRRYTQFLQVAIGILVELRLDCPPQKQSWKSGLTFDGGNPLLSQGSWGTDEQRAVAGCFYLSSTISALLQKQSTFLHTLYIDECCKSVCEMAEYGTDKYLPYIVQLQLIIEKIDRLSAQHYFELHNSMGSGAELYVTTIKSELENFHMTLPFPLKENSLLFMQLHSVELCLYQISLFERPRETHSSTEPSIFLSSFSKFRLELLRAGLMSASSFFNYYLSLPIGVEMSFNNSEMIQIGFALIVAAKQTLTAMGESLYQETAPQRRLLDMSTILARVVERTRALSTPLVDDDGDVHTFVHFEKRALRLQSWYEGHFARDVFFAPLNDVGGSGSLAVSGLPDHGTTTSPYAQQLAADSNIHNLTSTMIADIDSEMALADPMVDYQYIQYFSDLTVNQFMSDWMTQPMYPFS</sequence>
<feature type="compositionally biased region" description="Basic and acidic residues" evidence="6">
    <location>
        <begin position="1"/>
        <end position="20"/>
    </location>
</feature>
<dbReference type="InterPro" id="IPR001138">
    <property type="entry name" value="Zn2Cys6_DnaBD"/>
</dbReference>
<dbReference type="InterPro" id="IPR051089">
    <property type="entry name" value="prtT"/>
</dbReference>
<dbReference type="GO" id="GO:0005634">
    <property type="term" value="C:nucleus"/>
    <property type="evidence" value="ECO:0007669"/>
    <property type="project" value="UniProtKB-SubCell"/>
</dbReference>
<dbReference type="VEuPathDB" id="FungiDB:EMCG_02930"/>
<dbReference type="SUPFAM" id="SSF57701">
    <property type="entry name" value="Zn2/Cys6 DNA-binding domain"/>
    <property type="match status" value="1"/>
</dbReference>
<evidence type="ECO:0000256" key="4">
    <source>
        <dbReference type="ARBA" id="ARBA00023163"/>
    </source>
</evidence>
<feature type="region of interest" description="Disordered" evidence="6">
    <location>
        <begin position="1"/>
        <end position="33"/>
    </location>
</feature>
<reference evidence="9" key="1">
    <citation type="journal article" date="2015" name="PLoS Genet.">
        <title>The dynamic genome and transcriptome of the human fungal pathogen Blastomyces and close relative Emmonsia.</title>
        <authorList>
            <person name="Munoz J.F."/>
            <person name="Gauthier G.M."/>
            <person name="Desjardins C.A."/>
            <person name="Gallo J.E."/>
            <person name="Holder J."/>
            <person name="Sullivan T.D."/>
            <person name="Marty A.J."/>
            <person name="Carmen J.C."/>
            <person name="Chen Z."/>
            <person name="Ding L."/>
            <person name="Gujja S."/>
            <person name="Magrini V."/>
            <person name="Misas E."/>
            <person name="Mitreva M."/>
            <person name="Priest M."/>
            <person name="Saif S."/>
            <person name="Whiston E.A."/>
            <person name="Young S."/>
            <person name="Zeng Q."/>
            <person name="Goldman W.E."/>
            <person name="Mardis E.R."/>
            <person name="Taylor J.W."/>
            <person name="McEwen J.G."/>
            <person name="Clay O.K."/>
            <person name="Klein B.S."/>
            <person name="Cuomo C.A."/>
        </authorList>
    </citation>
    <scope>NUCLEOTIDE SEQUENCE [LARGE SCALE GENOMIC DNA]</scope>
    <source>
        <strain evidence="9">UAMH 3008</strain>
    </source>
</reference>
<proteinExistence type="predicted"/>
<protein>
    <recommendedName>
        <fullName evidence="7">Zn(2)-C6 fungal-type domain-containing protein</fullName>
    </recommendedName>
</protein>
<organism evidence="8 9">
    <name type="scientific">[Emmonsia] crescens</name>
    <dbReference type="NCBI Taxonomy" id="73230"/>
    <lineage>
        <taxon>Eukaryota</taxon>
        <taxon>Fungi</taxon>
        <taxon>Dikarya</taxon>
        <taxon>Ascomycota</taxon>
        <taxon>Pezizomycotina</taxon>
        <taxon>Eurotiomycetes</taxon>
        <taxon>Eurotiomycetidae</taxon>
        <taxon>Onygenales</taxon>
        <taxon>Ajellomycetaceae</taxon>
        <taxon>Emergomyces</taxon>
    </lineage>
</organism>
<evidence type="ECO:0000256" key="2">
    <source>
        <dbReference type="ARBA" id="ARBA00023015"/>
    </source>
</evidence>
<dbReference type="GO" id="GO:0000976">
    <property type="term" value="F:transcription cis-regulatory region binding"/>
    <property type="evidence" value="ECO:0007669"/>
    <property type="project" value="TreeGrafter"/>
</dbReference>
<dbReference type="EMBL" id="LCZI01001050">
    <property type="protein sequence ID" value="KKZ62719.1"/>
    <property type="molecule type" value="Genomic_DNA"/>
</dbReference>
<dbReference type="AlphaFoldDB" id="A0A0G2J0X5"/>
<keyword evidence="2" id="KW-0805">Transcription regulation</keyword>
<dbReference type="PANTHER" id="PTHR31845">
    <property type="entry name" value="FINGER DOMAIN PROTEIN, PUTATIVE-RELATED"/>
    <property type="match status" value="1"/>
</dbReference>
<gene>
    <name evidence="8" type="ORF">EMCG_02930</name>
</gene>
<comment type="caution">
    <text evidence="8">The sequence shown here is derived from an EMBL/GenBank/DDBJ whole genome shotgun (WGS) entry which is preliminary data.</text>
</comment>
<evidence type="ECO:0000259" key="7">
    <source>
        <dbReference type="PROSITE" id="PS50048"/>
    </source>
</evidence>
<dbReference type="CDD" id="cd12148">
    <property type="entry name" value="fungal_TF_MHR"/>
    <property type="match status" value="1"/>
</dbReference>
<evidence type="ECO:0000313" key="8">
    <source>
        <dbReference type="EMBL" id="KKZ62719.1"/>
    </source>
</evidence>
<dbReference type="Pfam" id="PF00172">
    <property type="entry name" value="Zn_clus"/>
    <property type="match status" value="1"/>
</dbReference>
<dbReference type="GO" id="GO:0000981">
    <property type="term" value="F:DNA-binding transcription factor activity, RNA polymerase II-specific"/>
    <property type="evidence" value="ECO:0007669"/>
    <property type="project" value="InterPro"/>
</dbReference>
<feature type="compositionally biased region" description="Low complexity" evidence="6">
    <location>
        <begin position="97"/>
        <end position="115"/>
    </location>
</feature>
<accession>A0A0G2J0X5</accession>
<keyword evidence="5" id="KW-0539">Nucleus</keyword>
<evidence type="ECO:0000256" key="6">
    <source>
        <dbReference type="SAM" id="MobiDB-lite"/>
    </source>
</evidence>
<dbReference type="PROSITE" id="PS00463">
    <property type="entry name" value="ZN2_CY6_FUNGAL_1"/>
    <property type="match status" value="1"/>
</dbReference>
<dbReference type="Proteomes" id="UP000034164">
    <property type="component" value="Unassembled WGS sequence"/>
</dbReference>
<comment type="subcellular location">
    <subcellularLocation>
        <location evidence="1">Nucleus</location>
    </subcellularLocation>
</comment>
<dbReference type="OrthoDB" id="5226580at2759"/>
<dbReference type="PANTHER" id="PTHR31845:SF37">
    <property type="entry name" value="TRANSCRIPTION FACTOR DOMAIN-CONTAINING PROTEIN"/>
    <property type="match status" value="1"/>
</dbReference>
<name>A0A0G2J0X5_9EURO</name>
<evidence type="ECO:0000256" key="5">
    <source>
        <dbReference type="ARBA" id="ARBA00023242"/>
    </source>
</evidence>
<keyword evidence="3" id="KW-0238">DNA-binding</keyword>
<dbReference type="PROSITE" id="PS50048">
    <property type="entry name" value="ZN2_CY6_FUNGAL_2"/>
    <property type="match status" value="1"/>
</dbReference>
<evidence type="ECO:0000256" key="3">
    <source>
        <dbReference type="ARBA" id="ARBA00023125"/>
    </source>
</evidence>
<feature type="region of interest" description="Disordered" evidence="6">
    <location>
        <begin position="93"/>
        <end position="142"/>
    </location>
</feature>
<feature type="domain" description="Zn(2)-C6 fungal-type" evidence="7">
    <location>
        <begin position="35"/>
        <end position="66"/>
    </location>
</feature>
<dbReference type="CDD" id="cd00067">
    <property type="entry name" value="GAL4"/>
    <property type="match status" value="1"/>
</dbReference>
<dbReference type="GO" id="GO:0008270">
    <property type="term" value="F:zinc ion binding"/>
    <property type="evidence" value="ECO:0007669"/>
    <property type="project" value="InterPro"/>
</dbReference>
<dbReference type="Gene3D" id="4.10.240.10">
    <property type="entry name" value="Zn(2)-C6 fungal-type DNA-binding domain"/>
    <property type="match status" value="1"/>
</dbReference>
<dbReference type="InterPro" id="IPR036864">
    <property type="entry name" value="Zn2-C6_fun-type_DNA-bd_sf"/>
</dbReference>
<evidence type="ECO:0000256" key="1">
    <source>
        <dbReference type="ARBA" id="ARBA00004123"/>
    </source>
</evidence>
<keyword evidence="4" id="KW-0804">Transcription</keyword>